<evidence type="ECO:0000256" key="5">
    <source>
        <dbReference type="SAM" id="Phobius"/>
    </source>
</evidence>
<dbReference type="AlphaFoldDB" id="A0A8H6BSQ4"/>
<evidence type="ECO:0000313" key="7">
    <source>
        <dbReference type="Proteomes" id="UP000536275"/>
    </source>
</evidence>
<dbReference type="Pfam" id="PF04193">
    <property type="entry name" value="PQ-loop"/>
    <property type="match status" value="1"/>
</dbReference>
<keyword evidence="3 5" id="KW-1133">Transmembrane helix</keyword>
<dbReference type="GO" id="GO:0016020">
    <property type="term" value="C:membrane"/>
    <property type="evidence" value="ECO:0007669"/>
    <property type="project" value="UniProtKB-SubCell"/>
</dbReference>
<feature type="transmembrane region" description="Helical" evidence="5">
    <location>
        <begin position="46"/>
        <end position="63"/>
    </location>
</feature>
<comment type="caution">
    <text evidence="6">The sequence shown here is derived from an EMBL/GenBank/DDBJ whole genome shotgun (WGS) entry which is preliminary data.</text>
</comment>
<evidence type="ECO:0000256" key="3">
    <source>
        <dbReference type="ARBA" id="ARBA00022989"/>
    </source>
</evidence>
<dbReference type="EMBL" id="JABWAD010000061">
    <property type="protein sequence ID" value="KAF6063329.1"/>
    <property type="molecule type" value="Genomic_DNA"/>
</dbReference>
<dbReference type="PANTHER" id="PTHR14856:SF9">
    <property type="entry name" value="PQ-LOOP REPEAT-CONTAINING PROTEIN 1"/>
    <property type="match status" value="1"/>
</dbReference>
<dbReference type="GO" id="GO:0042147">
    <property type="term" value="P:retrograde transport, endosome to Golgi"/>
    <property type="evidence" value="ECO:0007669"/>
    <property type="project" value="TreeGrafter"/>
</dbReference>
<feature type="transmembrane region" description="Helical" evidence="5">
    <location>
        <begin position="128"/>
        <end position="150"/>
    </location>
</feature>
<evidence type="ECO:0000256" key="1">
    <source>
        <dbReference type="ARBA" id="ARBA00004141"/>
    </source>
</evidence>
<comment type="subcellular location">
    <subcellularLocation>
        <location evidence="1">Membrane</location>
        <topology evidence="1">Multi-pass membrane protein</topology>
    </subcellularLocation>
</comment>
<keyword evidence="4 5" id="KW-0472">Membrane</keyword>
<proteinExistence type="predicted"/>
<name>A0A8H6BSQ4_CANAX</name>
<gene>
    <name evidence="6" type="ORF">FOB64_006311</name>
</gene>
<protein>
    <submittedName>
        <fullName evidence="6">PQ loop repeat family protein</fullName>
    </submittedName>
</protein>
<accession>A0A8H6BSQ4</accession>
<evidence type="ECO:0000313" key="6">
    <source>
        <dbReference type="EMBL" id="KAF6063329.1"/>
    </source>
</evidence>
<sequence>MPLLENELNMRVPRRLSSATLEHQSYWSGDWISSLGPSRLRFFDVYYRRPLFSTVFGITTLIFHENVMYSNIIGVLGLFIESLLPLPQILLLNRLQSVKNFKVILLLSWLGGDCTKISYLLFGTDNISIIFIVAGLFQMSLDIYIAFQYLQFKYFTTNKNLNDGVSLHRRNQSIDDVVNDLVSVSSEIELDVLEKGQKDISNNQTSSWSRSRSSTLA</sequence>
<dbReference type="GO" id="GO:0005768">
    <property type="term" value="C:endosome"/>
    <property type="evidence" value="ECO:0007669"/>
    <property type="project" value="TreeGrafter"/>
</dbReference>
<dbReference type="Gene3D" id="1.20.1280.290">
    <property type="match status" value="1"/>
</dbReference>
<dbReference type="GO" id="GO:0005802">
    <property type="term" value="C:trans-Golgi network"/>
    <property type="evidence" value="ECO:0007669"/>
    <property type="project" value="TreeGrafter"/>
</dbReference>
<dbReference type="GO" id="GO:0005829">
    <property type="term" value="C:cytosol"/>
    <property type="evidence" value="ECO:0007669"/>
    <property type="project" value="GOC"/>
</dbReference>
<organism evidence="6 7">
    <name type="scientific">Candida albicans</name>
    <name type="common">Yeast</name>
    <dbReference type="NCBI Taxonomy" id="5476"/>
    <lineage>
        <taxon>Eukaryota</taxon>
        <taxon>Fungi</taxon>
        <taxon>Dikarya</taxon>
        <taxon>Ascomycota</taxon>
        <taxon>Saccharomycotina</taxon>
        <taxon>Pichiomycetes</taxon>
        <taxon>Debaryomycetaceae</taxon>
        <taxon>Candida/Lodderomyces clade</taxon>
        <taxon>Candida</taxon>
    </lineage>
</organism>
<dbReference type="GO" id="GO:0045332">
    <property type="term" value="P:phospholipid translocation"/>
    <property type="evidence" value="ECO:0007669"/>
    <property type="project" value="TreeGrafter"/>
</dbReference>
<evidence type="ECO:0000256" key="2">
    <source>
        <dbReference type="ARBA" id="ARBA00022692"/>
    </source>
</evidence>
<dbReference type="PANTHER" id="PTHR14856">
    <property type="entry name" value="PQ-LOOP REPEAT-CONTAINING PROTEIN 1-LIKE PROTEIN"/>
    <property type="match status" value="1"/>
</dbReference>
<dbReference type="InterPro" id="IPR052241">
    <property type="entry name" value="SLC66/Scramblase_ANY1"/>
</dbReference>
<dbReference type="Proteomes" id="UP000536275">
    <property type="component" value="Unassembled WGS sequence"/>
</dbReference>
<feature type="transmembrane region" description="Helical" evidence="5">
    <location>
        <begin position="69"/>
        <end position="91"/>
    </location>
</feature>
<dbReference type="InterPro" id="IPR006603">
    <property type="entry name" value="PQ-loop_rpt"/>
</dbReference>
<evidence type="ECO:0000256" key="4">
    <source>
        <dbReference type="ARBA" id="ARBA00023136"/>
    </source>
</evidence>
<keyword evidence="2 5" id="KW-0812">Transmembrane</keyword>
<reference evidence="6 7" key="1">
    <citation type="submission" date="2020-03" db="EMBL/GenBank/DDBJ databases">
        <title>FDA dAtabase for Regulatory Grade micrObial Sequences (FDA-ARGOS): Supporting development and validation of Infectious Disease Dx tests.</title>
        <authorList>
            <person name="Campos J."/>
            <person name="Goldberg B."/>
            <person name="Tallon L."/>
            <person name="Sadzewicz L."/>
            <person name="Vavikolanu K."/>
            <person name="Mehta A."/>
            <person name="Aluvathingal J."/>
            <person name="Nadendla S."/>
            <person name="Nandy P."/>
            <person name="Geyer C."/>
            <person name="Yan Y."/>
            <person name="Sichtig H."/>
        </authorList>
    </citation>
    <scope>NUCLEOTIDE SEQUENCE [LARGE SCALE GENOMIC DNA]</scope>
    <source>
        <strain evidence="6 7">FDAARGOS_656</strain>
    </source>
</reference>